<keyword evidence="2" id="KW-1185">Reference proteome</keyword>
<dbReference type="OrthoDB" id="9805740at2"/>
<name>A0A2S0KN05_9FIRM</name>
<evidence type="ECO:0000313" key="1">
    <source>
        <dbReference type="EMBL" id="AVM42394.1"/>
    </source>
</evidence>
<gene>
    <name evidence="1" type="ORF">C5Q98_03755</name>
</gene>
<organism evidence="1 2">
    <name type="scientific">Fastidiosipila sanguinis</name>
    <dbReference type="NCBI Taxonomy" id="236753"/>
    <lineage>
        <taxon>Bacteria</taxon>
        <taxon>Bacillati</taxon>
        <taxon>Bacillota</taxon>
        <taxon>Clostridia</taxon>
        <taxon>Eubacteriales</taxon>
        <taxon>Oscillospiraceae</taxon>
        <taxon>Fastidiosipila</taxon>
    </lineage>
</organism>
<proteinExistence type="predicted"/>
<dbReference type="KEGG" id="fsa:C5Q98_03755"/>
<protein>
    <recommendedName>
        <fullName evidence="3">Alpha-ribazole-5-phosphate synthase</fullName>
    </recommendedName>
</protein>
<dbReference type="AlphaFoldDB" id="A0A2S0KN05"/>
<reference evidence="2" key="1">
    <citation type="submission" date="2018-02" db="EMBL/GenBank/DDBJ databases">
        <authorList>
            <person name="Holder M.E."/>
            <person name="Ajami N.J."/>
            <person name="Petrosino J.F."/>
        </authorList>
    </citation>
    <scope>NUCLEOTIDE SEQUENCE [LARGE SCALE GENOMIC DNA]</scope>
    <source>
        <strain evidence="2">CCUG 47711</strain>
    </source>
</reference>
<evidence type="ECO:0000313" key="2">
    <source>
        <dbReference type="Proteomes" id="UP000237947"/>
    </source>
</evidence>
<evidence type="ECO:0008006" key="3">
    <source>
        <dbReference type="Google" id="ProtNLM"/>
    </source>
</evidence>
<dbReference type="RefSeq" id="WP_106012377.1">
    <property type="nucleotide sequence ID" value="NZ_CP027226.1"/>
</dbReference>
<accession>A0A2S0KN05</accession>
<dbReference type="EMBL" id="CP027226">
    <property type="protein sequence ID" value="AVM42394.1"/>
    <property type="molecule type" value="Genomic_DNA"/>
</dbReference>
<dbReference type="Proteomes" id="UP000237947">
    <property type="component" value="Chromosome"/>
</dbReference>
<sequence length="249" mass="27499">MQNTKRYRDLTVMDLGEKSLVFSCDTSSSSGEKPSDYLNVSPELTARYCLRVALLELLAVNTNPTMTFNLIGNEINPTGQAMLEGIQSELDLAGYPEILQNGSTEENMPTSMTSVSVLLVGEVLNKEILIQRAEADNLVIQIGRRSVGPEVLEFEDKMIQYEDVKQLRDISAVREIVPVGSRGILYEAETLAECNNLKFELEENLIGNSDLIKSAGPATTVLVAVEKSIADTLLERFKEKEARVIGRLV</sequence>